<accession>A0A5C5VQ94</accession>
<keyword evidence="3" id="KW-1185">Reference proteome</keyword>
<dbReference type="Gene3D" id="3.80.10.10">
    <property type="entry name" value="Ribonuclease Inhibitor"/>
    <property type="match status" value="2"/>
</dbReference>
<dbReference type="OrthoDB" id="232968at2"/>
<evidence type="ECO:0000313" key="3">
    <source>
        <dbReference type="Proteomes" id="UP000317243"/>
    </source>
</evidence>
<keyword evidence="1" id="KW-0732">Signal</keyword>
<feature type="signal peptide" evidence="1">
    <location>
        <begin position="1"/>
        <end position="23"/>
    </location>
</feature>
<dbReference type="PANTHER" id="PTHR13318:SF190">
    <property type="entry name" value="PARTNER OF PAIRED, ISOFORM B"/>
    <property type="match status" value="1"/>
</dbReference>
<dbReference type="SUPFAM" id="SSF52047">
    <property type="entry name" value="RNI-like"/>
    <property type="match status" value="1"/>
</dbReference>
<feature type="chain" id="PRO_5022993290" description="Leucine Rich repeats (2 copies)" evidence="1">
    <location>
        <begin position="24"/>
        <end position="451"/>
    </location>
</feature>
<organism evidence="2 3">
    <name type="scientific">Thalassoglobus neptunius</name>
    <dbReference type="NCBI Taxonomy" id="1938619"/>
    <lineage>
        <taxon>Bacteria</taxon>
        <taxon>Pseudomonadati</taxon>
        <taxon>Planctomycetota</taxon>
        <taxon>Planctomycetia</taxon>
        <taxon>Planctomycetales</taxon>
        <taxon>Planctomycetaceae</taxon>
        <taxon>Thalassoglobus</taxon>
    </lineage>
</organism>
<protein>
    <recommendedName>
        <fullName evidence="4">Leucine Rich repeats (2 copies)</fullName>
    </recommendedName>
</protein>
<dbReference type="PANTHER" id="PTHR13318">
    <property type="entry name" value="PARTNER OF PAIRED, ISOFORM B-RELATED"/>
    <property type="match status" value="1"/>
</dbReference>
<gene>
    <name evidence="2" type="ORF">KOR42_50850</name>
</gene>
<dbReference type="AlphaFoldDB" id="A0A5C5VQ94"/>
<evidence type="ECO:0000256" key="1">
    <source>
        <dbReference type="SAM" id="SignalP"/>
    </source>
</evidence>
<sequence length="451" mass="49871" precursor="true">MDRVKRGVVNCVLLGFGVALSGAALQFSSSPTPTLDQLVFCGCAKLHVGVNPQNLVSVEFKNCQIDEALVSELVSRKTIGALSLRDCNVQTNSLRILAESLDLKRLEVDAGSFDSAQEFERLLSQLHLESLSLKKVAVTDSQLREINFSNLKQVTVESCDNLSLESLEYLASAPKISFLNFQGLSLSKNDFQRVRSRHPDVEINVDPADFKEFSALVEVDAKMDLDDSLGLVGITIENRKIDEEVFRTVDVSRLEHLALNRCHISKPLLASIGAIKSLKTLSLKQSRVSPAGLKHLQRLSQLIVLNLDDVYSRRSHELVLPELPGLQFLFANSLSFSDAMFEQLQPMSLRFLSLGPGVTEAAIRKLAADQLRTLALCGWHVDEKLLQCVLCSHEVSDLILVDCSVDQMDLDDPELFDHLNSLRLIKSSVPQSTLLQLTQIAPSLAIHASFE</sequence>
<evidence type="ECO:0000313" key="2">
    <source>
        <dbReference type="EMBL" id="TWT39879.1"/>
    </source>
</evidence>
<dbReference type="GO" id="GO:0019005">
    <property type="term" value="C:SCF ubiquitin ligase complex"/>
    <property type="evidence" value="ECO:0007669"/>
    <property type="project" value="TreeGrafter"/>
</dbReference>
<comment type="caution">
    <text evidence="2">The sequence shown here is derived from an EMBL/GenBank/DDBJ whole genome shotgun (WGS) entry which is preliminary data.</text>
</comment>
<dbReference type="Proteomes" id="UP000317243">
    <property type="component" value="Unassembled WGS sequence"/>
</dbReference>
<reference evidence="2 3" key="1">
    <citation type="submission" date="2019-02" db="EMBL/GenBank/DDBJ databases">
        <title>Deep-cultivation of Planctomycetes and their phenomic and genomic characterization uncovers novel biology.</title>
        <authorList>
            <person name="Wiegand S."/>
            <person name="Jogler M."/>
            <person name="Boedeker C."/>
            <person name="Pinto D."/>
            <person name="Vollmers J."/>
            <person name="Rivas-Marin E."/>
            <person name="Kohn T."/>
            <person name="Peeters S.H."/>
            <person name="Heuer A."/>
            <person name="Rast P."/>
            <person name="Oberbeckmann S."/>
            <person name="Bunk B."/>
            <person name="Jeske O."/>
            <person name="Meyerdierks A."/>
            <person name="Storesund J.E."/>
            <person name="Kallscheuer N."/>
            <person name="Luecker S."/>
            <person name="Lage O.M."/>
            <person name="Pohl T."/>
            <person name="Merkel B.J."/>
            <person name="Hornburger P."/>
            <person name="Mueller R.-W."/>
            <person name="Bruemmer F."/>
            <person name="Labrenz M."/>
            <person name="Spormann A.M."/>
            <person name="Op Den Camp H."/>
            <person name="Overmann J."/>
            <person name="Amann R."/>
            <person name="Jetten M.S.M."/>
            <person name="Mascher T."/>
            <person name="Medema M.H."/>
            <person name="Devos D.P."/>
            <person name="Kaster A.-K."/>
            <person name="Ovreas L."/>
            <person name="Rohde M."/>
            <person name="Galperin M.Y."/>
            <person name="Jogler C."/>
        </authorList>
    </citation>
    <scope>NUCLEOTIDE SEQUENCE [LARGE SCALE GENOMIC DNA]</scope>
    <source>
        <strain evidence="2 3">KOR42</strain>
    </source>
</reference>
<proteinExistence type="predicted"/>
<name>A0A5C5VQ94_9PLAN</name>
<dbReference type="GO" id="GO:0031146">
    <property type="term" value="P:SCF-dependent proteasomal ubiquitin-dependent protein catabolic process"/>
    <property type="evidence" value="ECO:0007669"/>
    <property type="project" value="TreeGrafter"/>
</dbReference>
<evidence type="ECO:0008006" key="4">
    <source>
        <dbReference type="Google" id="ProtNLM"/>
    </source>
</evidence>
<dbReference type="EMBL" id="SIHI01000062">
    <property type="protein sequence ID" value="TWT39879.1"/>
    <property type="molecule type" value="Genomic_DNA"/>
</dbReference>
<dbReference type="RefSeq" id="WP_146512375.1">
    <property type="nucleotide sequence ID" value="NZ_SIHI01000062.1"/>
</dbReference>
<dbReference type="InterPro" id="IPR032675">
    <property type="entry name" value="LRR_dom_sf"/>
</dbReference>